<evidence type="ECO:0000256" key="5">
    <source>
        <dbReference type="SAM" id="MobiDB-lite"/>
    </source>
</evidence>
<evidence type="ECO:0000259" key="6">
    <source>
        <dbReference type="PROSITE" id="PS50865"/>
    </source>
</evidence>
<organism evidence="7 8">
    <name type="scientific">Rhodotorula diobovata</name>
    <dbReference type="NCBI Taxonomy" id="5288"/>
    <lineage>
        <taxon>Eukaryota</taxon>
        <taxon>Fungi</taxon>
        <taxon>Dikarya</taxon>
        <taxon>Basidiomycota</taxon>
        <taxon>Pucciniomycotina</taxon>
        <taxon>Microbotryomycetes</taxon>
        <taxon>Sporidiobolales</taxon>
        <taxon>Sporidiobolaceae</taxon>
        <taxon>Rhodotorula</taxon>
    </lineage>
</organism>
<dbReference type="Pfam" id="PF01753">
    <property type="entry name" value="zf-MYND"/>
    <property type="match status" value="1"/>
</dbReference>
<evidence type="ECO:0000256" key="3">
    <source>
        <dbReference type="ARBA" id="ARBA00022833"/>
    </source>
</evidence>
<name>A0A5C5FNE8_9BASI</name>
<sequence>MGNPQASATCAVCQDPATTQCGACRAVSVCSVRCQRLLWLIHKELCGRNVDEFYAPPLTPDELDELEALKGKDLPGGHTAFSPITGCSPQAPIDHFARSTVRSSEDPRRGPRNGDALAADWQQGLVAEEHVLLCPGCRGGPGPHPGRRQPAALPAQRLQPRPPPAPRPSHHLCAGAPARSPALRGRAVPVVRARQEASNPGPRGHPPVGGAGEGVHPGLAHRGRCGRGGGKGSGAGA</sequence>
<dbReference type="AlphaFoldDB" id="A0A5C5FNE8"/>
<dbReference type="Gene3D" id="6.10.140.2220">
    <property type="match status" value="1"/>
</dbReference>
<proteinExistence type="predicted"/>
<feature type="region of interest" description="Disordered" evidence="5">
    <location>
        <begin position="138"/>
        <end position="237"/>
    </location>
</feature>
<keyword evidence="1" id="KW-0479">Metal-binding</keyword>
<dbReference type="GO" id="GO:0008270">
    <property type="term" value="F:zinc ion binding"/>
    <property type="evidence" value="ECO:0007669"/>
    <property type="project" value="UniProtKB-KW"/>
</dbReference>
<accession>A0A5C5FNE8</accession>
<gene>
    <name evidence="7" type="ORF">DMC30DRAFT_93027</name>
</gene>
<dbReference type="Proteomes" id="UP000311382">
    <property type="component" value="Unassembled WGS sequence"/>
</dbReference>
<evidence type="ECO:0000256" key="4">
    <source>
        <dbReference type="PROSITE-ProRule" id="PRU00134"/>
    </source>
</evidence>
<evidence type="ECO:0000256" key="1">
    <source>
        <dbReference type="ARBA" id="ARBA00022723"/>
    </source>
</evidence>
<evidence type="ECO:0000313" key="7">
    <source>
        <dbReference type="EMBL" id="TNY17736.1"/>
    </source>
</evidence>
<keyword evidence="2 4" id="KW-0863">Zinc-finger</keyword>
<dbReference type="EMBL" id="SOZI01000179">
    <property type="protein sequence ID" value="TNY17736.1"/>
    <property type="molecule type" value="Genomic_DNA"/>
</dbReference>
<reference evidence="7 8" key="1">
    <citation type="submission" date="2019-03" db="EMBL/GenBank/DDBJ databases">
        <title>Rhodosporidium diobovatum UCD-FST 08-225 genome sequencing, assembly, and annotation.</title>
        <authorList>
            <person name="Fakankun I.U."/>
            <person name="Fristensky B."/>
            <person name="Levin D.B."/>
        </authorList>
    </citation>
    <scope>NUCLEOTIDE SEQUENCE [LARGE SCALE GENOMIC DNA]</scope>
    <source>
        <strain evidence="7 8">UCD-FST 08-225</strain>
    </source>
</reference>
<dbReference type="PROSITE" id="PS50865">
    <property type="entry name" value="ZF_MYND_2"/>
    <property type="match status" value="1"/>
</dbReference>
<dbReference type="OrthoDB" id="432970at2759"/>
<keyword evidence="8" id="KW-1185">Reference proteome</keyword>
<protein>
    <recommendedName>
        <fullName evidence="6">MYND-type domain-containing protein</fullName>
    </recommendedName>
</protein>
<feature type="compositionally biased region" description="Low complexity" evidence="5">
    <location>
        <begin position="148"/>
        <end position="159"/>
    </location>
</feature>
<dbReference type="InterPro" id="IPR002893">
    <property type="entry name" value="Znf_MYND"/>
</dbReference>
<evidence type="ECO:0000313" key="8">
    <source>
        <dbReference type="Proteomes" id="UP000311382"/>
    </source>
</evidence>
<feature type="domain" description="MYND-type" evidence="6">
    <location>
        <begin position="10"/>
        <end position="46"/>
    </location>
</feature>
<keyword evidence="3" id="KW-0862">Zinc</keyword>
<dbReference type="SUPFAM" id="SSF144232">
    <property type="entry name" value="HIT/MYND zinc finger-like"/>
    <property type="match status" value="1"/>
</dbReference>
<feature type="compositionally biased region" description="Gly residues" evidence="5">
    <location>
        <begin position="226"/>
        <end position="237"/>
    </location>
</feature>
<comment type="caution">
    <text evidence="7">The sequence shown here is derived from an EMBL/GenBank/DDBJ whole genome shotgun (WGS) entry which is preliminary data.</text>
</comment>
<evidence type="ECO:0000256" key="2">
    <source>
        <dbReference type="ARBA" id="ARBA00022771"/>
    </source>
</evidence>